<feature type="DNA-binding region" description="H-T-H motif" evidence="2">
    <location>
        <begin position="29"/>
        <end position="48"/>
    </location>
</feature>
<dbReference type="RefSeq" id="WP_011540418.1">
    <property type="nucleotide sequence ID" value="NC_008048.1"/>
</dbReference>
<keyword evidence="5" id="KW-1185">Reference proteome</keyword>
<evidence type="ECO:0000313" key="4">
    <source>
        <dbReference type="EMBL" id="ABF51803.1"/>
    </source>
</evidence>
<gene>
    <name evidence="4" type="ordered locus">Sala_0077</name>
</gene>
<evidence type="ECO:0000313" key="5">
    <source>
        <dbReference type="Proteomes" id="UP000006578"/>
    </source>
</evidence>
<dbReference type="PRINTS" id="PR00455">
    <property type="entry name" value="HTHTETR"/>
</dbReference>
<reference evidence="4 5" key="1">
    <citation type="journal article" date="2009" name="Proc. Natl. Acad. Sci. U.S.A.">
        <title>The genomic basis of trophic strategy in marine bacteria.</title>
        <authorList>
            <person name="Lauro F.M."/>
            <person name="McDougald D."/>
            <person name="Thomas T."/>
            <person name="Williams T.J."/>
            <person name="Egan S."/>
            <person name="Rice S."/>
            <person name="DeMaere M.Z."/>
            <person name="Ting L."/>
            <person name="Ertan H."/>
            <person name="Johnson J."/>
            <person name="Ferriera S."/>
            <person name="Lapidus A."/>
            <person name="Anderson I."/>
            <person name="Kyrpides N."/>
            <person name="Munk A.C."/>
            <person name="Detter C."/>
            <person name="Han C.S."/>
            <person name="Brown M.V."/>
            <person name="Robb F.T."/>
            <person name="Kjelleberg S."/>
            <person name="Cavicchioli R."/>
        </authorList>
    </citation>
    <scope>NUCLEOTIDE SEQUENCE [LARGE SCALE GENOMIC DNA]</scope>
    <source>
        <strain evidence="5">DSM 13593 / LMG 18877 / RB2256</strain>
    </source>
</reference>
<dbReference type="Gene3D" id="1.10.357.10">
    <property type="entry name" value="Tetracycline Repressor, domain 2"/>
    <property type="match status" value="1"/>
</dbReference>
<dbReference type="Proteomes" id="UP000006578">
    <property type="component" value="Chromosome"/>
</dbReference>
<dbReference type="PROSITE" id="PS50977">
    <property type="entry name" value="HTH_TETR_2"/>
    <property type="match status" value="1"/>
</dbReference>
<feature type="domain" description="HTH tetR-type" evidence="3">
    <location>
        <begin position="7"/>
        <end position="66"/>
    </location>
</feature>
<dbReference type="Pfam" id="PF00440">
    <property type="entry name" value="TetR_N"/>
    <property type="match status" value="1"/>
</dbReference>
<dbReference type="InterPro" id="IPR009057">
    <property type="entry name" value="Homeodomain-like_sf"/>
</dbReference>
<keyword evidence="1 2" id="KW-0238">DNA-binding</keyword>
<accession>Q1GX19</accession>
<dbReference type="PANTHER" id="PTHR30055:SF222">
    <property type="entry name" value="REGULATORY PROTEIN"/>
    <property type="match status" value="1"/>
</dbReference>
<dbReference type="EMBL" id="CP000356">
    <property type="protein sequence ID" value="ABF51803.1"/>
    <property type="molecule type" value="Genomic_DNA"/>
</dbReference>
<dbReference type="InterPro" id="IPR001647">
    <property type="entry name" value="HTH_TetR"/>
</dbReference>
<proteinExistence type="predicted"/>
<organism evidence="4 5">
    <name type="scientific">Sphingopyxis alaskensis (strain DSM 13593 / LMG 18877 / RB2256)</name>
    <name type="common">Sphingomonas alaskensis</name>
    <dbReference type="NCBI Taxonomy" id="317655"/>
    <lineage>
        <taxon>Bacteria</taxon>
        <taxon>Pseudomonadati</taxon>
        <taxon>Pseudomonadota</taxon>
        <taxon>Alphaproteobacteria</taxon>
        <taxon>Sphingomonadales</taxon>
        <taxon>Sphingomonadaceae</taxon>
        <taxon>Sphingopyxis</taxon>
    </lineage>
</organism>
<evidence type="ECO:0000256" key="1">
    <source>
        <dbReference type="ARBA" id="ARBA00023125"/>
    </source>
</evidence>
<sequence>MARPKSEQKRNAILAATTGLIAEQGLGAPTAEIAKQAGVPHGSVFAYFNTKAELLRTLYVELSAEMTDTVMADMPGDESARDQFRHLWVRWTHWGASNPSKRRAQAILKLSVERRQADDYASPVFKIIERASEHGTLGDGPPLYVIELVDAWVSTTIDFMIGHPKEADEYCERGFNAMWHALN</sequence>
<dbReference type="AlphaFoldDB" id="Q1GX19"/>
<protein>
    <submittedName>
        <fullName evidence="4">Transcriptional regulator, TetR family</fullName>
    </submittedName>
</protein>
<dbReference type="SUPFAM" id="SSF46689">
    <property type="entry name" value="Homeodomain-like"/>
    <property type="match status" value="1"/>
</dbReference>
<dbReference type="PANTHER" id="PTHR30055">
    <property type="entry name" value="HTH-TYPE TRANSCRIPTIONAL REGULATOR RUTR"/>
    <property type="match status" value="1"/>
</dbReference>
<dbReference type="InterPro" id="IPR050109">
    <property type="entry name" value="HTH-type_TetR-like_transc_reg"/>
</dbReference>
<dbReference type="KEGG" id="sal:Sala_0077"/>
<evidence type="ECO:0000259" key="3">
    <source>
        <dbReference type="PROSITE" id="PS50977"/>
    </source>
</evidence>
<dbReference type="GO" id="GO:0003677">
    <property type="term" value="F:DNA binding"/>
    <property type="evidence" value="ECO:0007669"/>
    <property type="project" value="UniProtKB-UniRule"/>
</dbReference>
<dbReference type="STRING" id="317655.Sala_0077"/>
<dbReference type="HOGENOM" id="CLU_069356_12_9_5"/>
<dbReference type="eggNOG" id="COG1309">
    <property type="taxonomic scope" value="Bacteria"/>
</dbReference>
<name>Q1GX19_SPHAL</name>
<evidence type="ECO:0000256" key="2">
    <source>
        <dbReference type="PROSITE-ProRule" id="PRU00335"/>
    </source>
</evidence>